<keyword evidence="2" id="KW-1185">Reference proteome</keyword>
<proteinExistence type="predicted"/>
<organism evidence="1 2">
    <name type="scientific">Ureibacillus manganicus DSM 26584</name>
    <dbReference type="NCBI Taxonomy" id="1384049"/>
    <lineage>
        <taxon>Bacteria</taxon>
        <taxon>Bacillati</taxon>
        <taxon>Bacillota</taxon>
        <taxon>Bacilli</taxon>
        <taxon>Bacillales</taxon>
        <taxon>Caryophanaceae</taxon>
        <taxon>Ureibacillus</taxon>
    </lineage>
</organism>
<name>A0A0A3I3Q0_9BACL</name>
<sequence length="182" mass="20932">MTIDTQKLSETKVLIEKLANGVDPITDKPIQDESFLNNPKIVRTFYFLIDYIETQIEQKKFPLRKPKKFKITYEQLEKVELPTGKIGVNEFAKAINTVIDPQVSKKVTGQMINKKLKDLGILSETIDEDGKVITITNENSEGYGIESITKNFNGREYQKVVYNEVGKEFLLKNFMEWMSEGD</sequence>
<protein>
    <submittedName>
        <fullName evidence="1">Uncharacterized protein</fullName>
    </submittedName>
</protein>
<evidence type="ECO:0000313" key="2">
    <source>
        <dbReference type="Proteomes" id="UP000030416"/>
    </source>
</evidence>
<dbReference type="eggNOG" id="ENOG50335B7">
    <property type="taxonomic scope" value="Bacteria"/>
</dbReference>
<reference evidence="1 2" key="1">
    <citation type="submission" date="2014-02" db="EMBL/GenBank/DDBJ databases">
        <title>Draft genome sequence of Lysinibacillus manganicus DSM 26584T.</title>
        <authorList>
            <person name="Zhang F."/>
            <person name="Wang G."/>
            <person name="Zhang L."/>
        </authorList>
    </citation>
    <scope>NUCLEOTIDE SEQUENCE [LARGE SCALE GENOMIC DNA]</scope>
    <source>
        <strain evidence="1 2">DSM 26584</strain>
    </source>
</reference>
<dbReference type="EMBL" id="JPVN01000006">
    <property type="protein sequence ID" value="KGR79426.1"/>
    <property type="molecule type" value="Genomic_DNA"/>
</dbReference>
<dbReference type="RefSeq" id="WP_036184465.1">
    <property type="nucleotide sequence ID" value="NZ_AVDA01000006.1"/>
</dbReference>
<dbReference type="OrthoDB" id="2847528at2"/>
<accession>A0A0A3I3Q0</accession>
<dbReference type="Proteomes" id="UP000030416">
    <property type="component" value="Unassembled WGS sequence"/>
</dbReference>
<evidence type="ECO:0000313" key="1">
    <source>
        <dbReference type="EMBL" id="KGR79426.1"/>
    </source>
</evidence>
<dbReference type="AlphaFoldDB" id="A0A0A3I3Q0"/>
<comment type="caution">
    <text evidence="1">The sequence shown here is derived from an EMBL/GenBank/DDBJ whole genome shotgun (WGS) entry which is preliminary data.</text>
</comment>
<gene>
    <name evidence="1" type="ORF">CD29_06970</name>
</gene>